<gene>
    <name evidence="2" type="ORF">ACNJC6_03084</name>
</gene>
<dbReference type="Pfam" id="PF09694">
    <property type="entry name" value="Gcw_chp"/>
    <property type="match status" value="1"/>
</dbReference>
<organism evidence="2 3">
    <name type="scientific">Acinetobacter johnsonii</name>
    <dbReference type="NCBI Taxonomy" id="40214"/>
    <lineage>
        <taxon>Bacteria</taxon>
        <taxon>Pseudomonadati</taxon>
        <taxon>Pseudomonadota</taxon>
        <taxon>Gammaproteobacteria</taxon>
        <taxon>Moraxellales</taxon>
        <taxon>Moraxellaceae</taxon>
        <taxon>Acinetobacter</taxon>
    </lineage>
</organism>
<evidence type="ECO:0000313" key="3">
    <source>
        <dbReference type="Proteomes" id="UP000196240"/>
    </source>
</evidence>
<protein>
    <recommendedName>
        <fullName evidence="4">Porin</fullName>
    </recommendedName>
</protein>
<dbReference type="EMBL" id="FUUY01000013">
    <property type="protein sequence ID" value="SJX23418.1"/>
    <property type="molecule type" value="Genomic_DNA"/>
</dbReference>
<feature type="chain" id="PRO_5012413242" description="Porin" evidence="1">
    <location>
        <begin position="24"/>
        <end position="256"/>
    </location>
</feature>
<keyword evidence="1" id="KW-0732">Signal</keyword>
<sequence length="256" mass="28403" precursor="true">MHKNSHKIALFLIFFTGSVSVNASEPQQQSSEGGLSGSLAVLSQYIYRGGIENDQPTLQAGLEYEHTSGLYAGYWASTLNYDAADVSKDHGVEHDFYMGYAGTLSPDFSYRSHIVTYLYNDGGSVYSEDRTERRSTTGAEFVNSLSYKDFDVGVTVALVDVSYANAGDTYLSLAHHYALPQHFQFNSSIGASIYRQHDDAILTTEKNFTVNEVRLGLSRPFAETGIEMSADYIYGVHNRMGEDLEDHLVLGLTYNF</sequence>
<name>A0A1R7QGJ9_ACIJO</name>
<accession>A0A1R7QGJ9</accession>
<dbReference type="NCBIfam" id="TIGR02001">
    <property type="entry name" value="gcw_chp"/>
    <property type="match status" value="1"/>
</dbReference>
<dbReference type="Proteomes" id="UP000196240">
    <property type="component" value="Unassembled WGS sequence"/>
</dbReference>
<dbReference type="InterPro" id="IPR010239">
    <property type="entry name" value="CHP02001"/>
</dbReference>
<evidence type="ECO:0000256" key="1">
    <source>
        <dbReference type="SAM" id="SignalP"/>
    </source>
</evidence>
<feature type="signal peptide" evidence="1">
    <location>
        <begin position="1"/>
        <end position="23"/>
    </location>
</feature>
<dbReference type="AlphaFoldDB" id="A0A1R7QGJ9"/>
<dbReference type="RefSeq" id="WP_087014502.1">
    <property type="nucleotide sequence ID" value="NZ_FUUY01000013.1"/>
</dbReference>
<reference evidence="2 3" key="1">
    <citation type="submission" date="2017-02" db="EMBL/GenBank/DDBJ databases">
        <authorList>
            <person name="Peterson S.W."/>
        </authorList>
    </citation>
    <scope>NUCLEOTIDE SEQUENCE [LARGE SCALE GENOMIC DNA]</scope>
    <source>
        <strain evidence="2">C6</strain>
    </source>
</reference>
<evidence type="ECO:0008006" key="4">
    <source>
        <dbReference type="Google" id="ProtNLM"/>
    </source>
</evidence>
<proteinExistence type="predicted"/>
<evidence type="ECO:0000313" key="2">
    <source>
        <dbReference type="EMBL" id="SJX23418.1"/>
    </source>
</evidence>